<dbReference type="FunFam" id="3.40.50.12780:FF:000012">
    <property type="entry name" value="Non-ribosomal peptide synthetase"/>
    <property type="match status" value="1"/>
</dbReference>
<dbReference type="Pfam" id="PF00501">
    <property type="entry name" value="AMP-binding"/>
    <property type="match status" value="1"/>
</dbReference>
<dbReference type="SUPFAM" id="SSF51735">
    <property type="entry name" value="NAD(P)-binding Rossmann-fold domains"/>
    <property type="match status" value="1"/>
</dbReference>
<dbReference type="CDD" id="cd05235">
    <property type="entry name" value="SDR_e1"/>
    <property type="match status" value="1"/>
</dbReference>
<dbReference type="CDD" id="cd17646">
    <property type="entry name" value="A_NRPS_AB3403-like"/>
    <property type="match status" value="1"/>
</dbReference>
<dbReference type="Gene3D" id="1.10.1200.10">
    <property type="entry name" value="ACP-like"/>
    <property type="match status" value="1"/>
</dbReference>
<dbReference type="OrthoDB" id="2472181at2"/>
<comment type="caution">
    <text evidence="6">The sequence shown here is derived from an EMBL/GenBank/DDBJ whole genome shotgun (WGS) entry which is preliminary data.</text>
</comment>
<dbReference type="PROSITE" id="PS50075">
    <property type="entry name" value="CARRIER"/>
    <property type="match status" value="1"/>
</dbReference>
<reference evidence="6 7" key="1">
    <citation type="submission" date="2017-12" db="EMBL/GenBank/DDBJ databases">
        <title>Sequencing the genomes of 1000 Actinobacteria strains.</title>
        <authorList>
            <person name="Klenk H.-P."/>
        </authorList>
    </citation>
    <scope>NUCLEOTIDE SEQUENCE [LARGE SCALE GENOMIC DNA]</scope>
    <source>
        <strain evidence="6 7">DSM 44489</strain>
    </source>
</reference>
<dbReference type="InterPro" id="IPR020806">
    <property type="entry name" value="PKS_PP-bd"/>
</dbReference>
<dbReference type="InterPro" id="IPR010080">
    <property type="entry name" value="Thioester_reductase-like_dom"/>
</dbReference>
<dbReference type="InterPro" id="IPR036291">
    <property type="entry name" value="NAD(P)-bd_dom_sf"/>
</dbReference>
<dbReference type="SMART" id="SM00823">
    <property type="entry name" value="PKS_PP"/>
    <property type="match status" value="1"/>
</dbReference>
<evidence type="ECO:0000259" key="5">
    <source>
        <dbReference type="PROSITE" id="PS50075"/>
    </source>
</evidence>
<keyword evidence="3" id="KW-0597">Phosphoprotein</keyword>
<dbReference type="Pfam" id="PF07993">
    <property type="entry name" value="NAD_binding_4"/>
    <property type="match status" value="1"/>
</dbReference>
<evidence type="ECO:0000256" key="4">
    <source>
        <dbReference type="ARBA" id="ARBA00022598"/>
    </source>
</evidence>
<dbReference type="NCBIfam" id="TIGR01733">
    <property type="entry name" value="AA-adenyl-dom"/>
    <property type="match status" value="1"/>
</dbReference>
<dbReference type="InterPro" id="IPR023213">
    <property type="entry name" value="CAT-like_dom_sf"/>
</dbReference>
<dbReference type="Gene3D" id="3.30.559.10">
    <property type="entry name" value="Chloramphenicol acetyltransferase-like domain"/>
    <property type="match status" value="1"/>
</dbReference>
<dbReference type="FunFam" id="2.30.38.10:FF:000001">
    <property type="entry name" value="Non-ribosomal peptide synthetase PvdI"/>
    <property type="match status" value="1"/>
</dbReference>
<keyword evidence="7" id="KW-1185">Reference proteome</keyword>
<dbReference type="SUPFAM" id="SSF56801">
    <property type="entry name" value="Acetyl-CoA synthetase-like"/>
    <property type="match status" value="1"/>
</dbReference>
<evidence type="ECO:0000256" key="2">
    <source>
        <dbReference type="ARBA" id="ARBA00022450"/>
    </source>
</evidence>
<evidence type="ECO:0000313" key="6">
    <source>
        <dbReference type="EMBL" id="PKV78264.1"/>
    </source>
</evidence>
<dbReference type="Pfam" id="PF00550">
    <property type="entry name" value="PP-binding"/>
    <property type="match status" value="1"/>
</dbReference>
<feature type="domain" description="Carrier" evidence="5">
    <location>
        <begin position="971"/>
        <end position="1046"/>
    </location>
</feature>
<dbReference type="InterPro" id="IPR000873">
    <property type="entry name" value="AMP-dep_synth/lig_dom"/>
</dbReference>
<dbReference type="InterPro" id="IPR025110">
    <property type="entry name" value="AMP-bd_C"/>
</dbReference>
<dbReference type="Proteomes" id="UP000233766">
    <property type="component" value="Unassembled WGS sequence"/>
</dbReference>
<dbReference type="InterPro" id="IPR020845">
    <property type="entry name" value="AMP-binding_CS"/>
</dbReference>
<dbReference type="InterPro" id="IPR045851">
    <property type="entry name" value="AMP-bd_C_sf"/>
</dbReference>
<dbReference type="Pfam" id="PF00668">
    <property type="entry name" value="Condensation"/>
    <property type="match status" value="1"/>
</dbReference>
<evidence type="ECO:0000256" key="1">
    <source>
        <dbReference type="ARBA" id="ARBA00001957"/>
    </source>
</evidence>
<name>A0A2N3V9H0_9NOCA</name>
<keyword evidence="2" id="KW-0596">Phosphopantetheine</keyword>
<dbReference type="Gene3D" id="3.40.50.720">
    <property type="entry name" value="NAD(P)-binding Rossmann-like Domain"/>
    <property type="match status" value="1"/>
</dbReference>
<dbReference type="Gene3D" id="3.30.559.30">
    <property type="entry name" value="Nonribosomal peptide synthetase, condensation domain"/>
    <property type="match status" value="1"/>
</dbReference>
<dbReference type="SUPFAM" id="SSF52777">
    <property type="entry name" value="CoA-dependent acyltransferases"/>
    <property type="match status" value="2"/>
</dbReference>
<dbReference type="InterPro" id="IPR001242">
    <property type="entry name" value="Condensation_dom"/>
</dbReference>
<evidence type="ECO:0000313" key="7">
    <source>
        <dbReference type="Proteomes" id="UP000233766"/>
    </source>
</evidence>
<proteinExistence type="predicted"/>
<organism evidence="6 7">
    <name type="scientific">Nocardia fluminea</name>
    <dbReference type="NCBI Taxonomy" id="134984"/>
    <lineage>
        <taxon>Bacteria</taxon>
        <taxon>Bacillati</taxon>
        <taxon>Actinomycetota</taxon>
        <taxon>Actinomycetes</taxon>
        <taxon>Mycobacteriales</taxon>
        <taxon>Nocardiaceae</taxon>
        <taxon>Nocardia</taxon>
    </lineage>
</organism>
<dbReference type="Pfam" id="PF13193">
    <property type="entry name" value="AMP-binding_C"/>
    <property type="match status" value="1"/>
</dbReference>
<accession>A0A2N3V9H0</accession>
<dbReference type="RefSeq" id="WP_101464746.1">
    <property type="nucleotide sequence ID" value="NZ_PJMW01000002.1"/>
</dbReference>
<dbReference type="PROSITE" id="PS00455">
    <property type="entry name" value="AMP_BINDING"/>
    <property type="match status" value="1"/>
</dbReference>
<dbReference type="NCBIfam" id="TIGR01746">
    <property type="entry name" value="Thioester-redct"/>
    <property type="match status" value="1"/>
</dbReference>
<dbReference type="InterPro" id="IPR009081">
    <property type="entry name" value="PP-bd_ACP"/>
</dbReference>
<dbReference type="SUPFAM" id="SSF47336">
    <property type="entry name" value="ACP-like"/>
    <property type="match status" value="1"/>
</dbReference>
<dbReference type="InterPro" id="IPR010071">
    <property type="entry name" value="AA_adenyl_dom"/>
</dbReference>
<dbReference type="GO" id="GO:0016874">
    <property type="term" value="F:ligase activity"/>
    <property type="evidence" value="ECO:0007669"/>
    <property type="project" value="UniProtKB-KW"/>
</dbReference>
<protein>
    <submittedName>
        <fullName evidence="6">Amino acid adenylation domain-containing protein/thioester reductase-like protein</fullName>
    </submittedName>
</protein>
<dbReference type="PANTHER" id="PTHR44845:SF6">
    <property type="entry name" value="BETA-ALANINE-ACTIVATING ENZYME"/>
    <property type="match status" value="1"/>
</dbReference>
<dbReference type="Gene3D" id="2.30.38.10">
    <property type="entry name" value="Luciferase, Domain 3"/>
    <property type="match status" value="1"/>
</dbReference>
<dbReference type="Gene3D" id="3.30.300.30">
    <property type="match status" value="1"/>
</dbReference>
<dbReference type="Gene3D" id="3.40.50.980">
    <property type="match status" value="2"/>
</dbReference>
<gene>
    <name evidence="6" type="ORF">ATK86_2627</name>
</gene>
<dbReference type="GO" id="GO:0031177">
    <property type="term" value="F:phosphopantetheine binding"/>
    <property type="evidence" value="ECO:0007669"/>
    <property type="project" value="InterPro"/>
</dbReference>
<dbReference type="InterPro" id="IPR036736">
    <property type="entry name" value="ACP-like_sf"/>
</dbReference>
<dbReference type="GO" id="GO:0008610">
    <property type="term" value="P:lipid biosynthetic process"/>
    <property type="evidence" value="ECO:0007669"/>
    <property type="project" value="UniProtKB-ARBA"/>
</dbReference>
<evidence type="ECO:0000256" key="3">
    <source>
        <dbReference type="ARBA" id="ARBA00022553"/>
    </source>
</evidence>
<keyword evidence="4" id="KW-0436">Ligase</keyword>
<comment type="cofactor">
    <cofactor evidence="1">
        <name>pantetheine 4'-phosphate</name>
        <dbReference type="ChEBI" id="CHEBI:47942"/>
    </cofactor>
</comment>
<sequence length="1460" mass="158191">MANSPNDLTGVFELSPTQLGLWYTQHMDPLVPINIAKYVDIRGDIDIPTLNAAIIRAADELGTGRVRIVTVNGDPGQIVDPAVEVTPAVIDLRSAVDPEAAAAAWMRADYTSPVDLLNSQLLQMTVLRLSDDRWFWYLRAHHIVMDGFGAMVGIQRVAQLYTDALRGVTTPPLDAPSIRNVSDYEIAYRASPRYERDRRYWTARMKGLRQRSSLVRRSAAPAPENTLTRAEFSSAQRGLLSDAATRLDTTPATVLIAAFATYVAGWMETDEVTLSLPVAARLTAATRHSCGSTANVVPLRLRLGEDTTCAEFSRAVQLEVSGALRHQRYWHNTIRRDVASETDGLRDDGTTEFFGPWVNIMAYNDEITLGPVCGRVKVLTTGAIEDLALNFVRAGDNCQLDLETNPDLYSPTSAQAHHGRFLDFLTRFLAAEPTTRLRTLEIATADECARAMDNGAGPVSAVPEYVLADLLDSGTPGTPDRIALQSAEGVLTSAEFAAKVNQLARYLIERRVGSETIVALHLRRSHDLVIAIHAVIRAGGAFLPIDPHHPTAHNAAVLAGSGADHVLTTLRDSEQLPDTTTTVSNLDQLDLSSYPASPVTVTDRLRPVRPDNLAYLLYTSGSTGTPKGVAVDQRAIVNQLLWMRDEYRIGPDDVYLQKTASTFDVSLWGYLLPLMAGARLVLADHDNYLDPEYLAHLVHQHRVTVTDFAPTMLAPFVAEADRERCVSLRAVFVIGEALPPETAAGFRAISAAGLHNLYGPTEAAISVTHHRTTPDDGRTVPIGVPERNVVLRVLDARLRPVPTGASGELYLCGIQLARGYLGRTDLTAERFVADPFRPGSRMYRTGDLAAWTADGHLEYLGRTDSQVKFRGQRIELGEIESRLLAGDSVAQAVVLVSTTGDLQQLAAFVVPKVGTAPVANQLRTELFATLPSPMVPGIVAVLPKMPTTPSGKVDRRALASQIPALKVSVQRPQTPTEQLVAGMFAEALGVDEVGRDQDFYALGGNSLLAFQVRSNLMARTGSELPLRDFFRTPSVSSLAALIDGRSTAATAELVEADLHLLDTLAHIQSEATTHRGHILLTGATGFLGAHLLSELIEQTDATIWCLVRARSDDAAAAQITASLLRFGLWSPRIRDRIIALPADLAESGLGLEAAVFDMLSSRITTIVHCGAHVSHLDEYERVRAANVDGTRELLRMAGSGSRTSLHYISTTSMFSKVENAAGSQIREQDRPAFTDVEYSGYVTSKWVAESLVESASEQGISTSIYRVSLISGHTRTGAGAAQGFWNMVRAIAVLGVAPSAAMNTGIELVPVDYAAESITRIATGTQPGGLTFHIVNNRHVPVRTILDSLRSRGHRITEVSADEFRTRLRNEASARASVGDFSLAGAALLSESGEWAARRAMTFDDSNTRSALAGTGTHRPSVDSAVLERYLAYFERTGYIPDSSARHKVPAMAAASSQEQ</sequence>
<dbReference type="UniPathway" id="UPA00011"/>
<dbReference type="InterPro" id="IPR013120">
    <property type="entry name" value="FAR_NAD-bd"/>
</dbReference>
<dbReference type="PANTHER" id="PTHR44845">
    <property type="entry name" value="CARRIER DOMAIN-CONTAINING PROTEIN"/>
    <property type="match status" value="1"/>
</dbReference>
<dbReference type="EMBL" id="PJMW01000002">
    <property type="protein sequence ID" value="PKV78264.1"/>
    <property type="molecule type" value="Genomic_DNA"/>
</dbReference>